<dbReference type="EMBL" id="CP021748">
    <property type="protein sequence ID" value="ARX82567.1"/>
    <property type="molecule type" value="Genomic_DNA"/>
</dbReference>
<gene>
    <name evidence="2" type="ORF">SMD44_01980</name>
</gene>
<protein>
    <recommendedName>
        <fullName evidence="4">Nucleopolyhedrovirus P10 family protein</fullName>
    </recommendedName>
</protein>
<name>A0A1Z1W818_9ACTN</name>
<evidence type="ECO:0000313" key="3">
    <source>
        <dbReference type="Proteomes" id="UP000195880"/>
    </source>
</evidence>
<proteinExistence type="predicted"/>
<feature type="region of interest" description="Disordered" evidence="1">
    <location>
        <begin position="184"/>
        <end position="242"/>
    </location>
</feature>
<evidence type="ECO:0008006" key="4">
    <source>
        <dbReference type="Google" id="ProtNLM"/>
    </source>
</evidence>
<evidence type="ECO:0000313" key="2">
    <source>
        <dbReference type="EMBL" id="ARX82567.1"/>
    </source>
</evidence>
<organism evidence="2 3">
    <name type="scientific">Streptomyces alboflavus</name>
    <dbReference type="NCBI Taxonomy" id="67267"/>
    <lineage>
        <taxon>Bacteria</taxon>
        <taxon>Bacillati</taxon>
        <taxon>Actinomycetota</taxon>
        <taxon>Actinomycetes</taxon>
        <taxon>Kitasatosporales</taxon>
        <taxon>Streptomycetaceae</taxon>
        <taxon>Streptomyces</taxon>
    </lineage>
</organism>
<reference evidence="2 3" key="1">
    <citation type="submission" date="2017-05" db="EMBL/GenBank/DDBJ databases">
        <title>Streptomyces alboflavus Genome sequencing and assembly.</title>
        <authorList>
            <person name="Wang Y."/>
            <person name="Du B."/>
            <person name="Ding Y."/>
            <person name="Liu H."/>
            <person name="Hou Q."/>
            <person name="Liu K."/>
            <person name="Wang C."/>
            <person name="Yao L."/>
        </authorList>
    </citation>
    <scope>NUCLEOTIDE SEQUENCE [LARGE SCALE GENOMIC DNA]</scope>
    <source>
        <strain evidence="2 3">MDJK44</strain>
    </source>
</reference>
<feature type="compositionally biased region" description="Low complexity" evidence="1">
    <location>
        <begin position="129"/>
        <end position="152"/>
    </location>
</feature>
<sequence length="326" mass="31628">MLPLGGPGDGAWLAESAARSVLCGSAARVAGVRVTRLRVSLVERGAAPLSPDAYVVAVPSPPSALPPGPLRISAEFQAATTEPLASAAARLRTALGSAAAERLGLVVTEVDLRVTGLMEGDGGLGGAVPGDAVPGDAVPGDAVPGDAAPMGAVSGGSAPGNAAPTGAVPGDAIPGSAALMGAVSEASTPGDGVPEDTVSEDAAPAAAPSADAPSADAPSTDGDIADVPSGPLPGDEDEPGDEGRVARAALAVPGVTRMAGVLGGLARAVHIEEQGATLTLPRRHVRVDLAVDARHRTLDVARAVRAAVAASLPDRPSVAVLVTAVD</sequence>
<dbReference type="STRING" id="67267.GCA_000716675_04925"/>
<keyword evidence="3" id="KW-1185">Reference proteome</keyword>
<dbReference type="AlphaFoldDB" id="A0A1Z1W818"/>
<dbReference type="Proteomes" id="UP000195880">
    <property type="component" value="Chromosome"/>
</dbReference>
<accession>A0A1Z1W818</accession>
<feature type="region of interest" description="Disordered" evidence="1">
    <location>
        <begin position="125"/>
        <end position="170"/>
    </location>
</feature>
<feature type="compositionally biased region" description="Low complexity" evidence="1">
    <location>
        <begin position="201"/>
        <end position="219"/>
    </location>
</feature>
<dbReference type="KEGG" id="salf:SMD44_01980"/>
<evidence type="ECO:0000256" key="1">
    <source>
        <dbReference type="SAM" id="MobiDB-lite"/>
    </source>
</evidence>